<proteinExistence type="inferred from homology"/>
<protein>
    <submittedName>
        <fullName evidence="3">MucR family transcriptional regulator</fullName>
    </submittedName>
</protein>
<evidence type="ECO:0000313" key="4">
    <source>
        <dbReference type="Proteomes" id="UP001560685"/>
    </source>
</evidence>
<name>A0ABV3Z8T5_9PROT</name>
<feature type="region of interest" description="Disordered" evidence="2">
    <location>
        <begin position="138"/>
        <end position="162"/>
    </location>
</feature>
<organism evidence="3 4">
    <name type="scientific">Hyphococcus lacteus</name>
    <dbReference type="NCBI Taxonomy" id="3143536"/>
    <lineage>
        <taxon>Bacteria</taxon>
        <taxon>Pseudomonadati</taxon>
        <taxon>Pseudomonadota</taxon>
        <taxon>Alphaproteobacteria</taxon>
        <taxon>Parvularculales</taxon>
        <taxon>Parvularculaceae</taxon>
        <taxon>Hyphococcus</taxon>
    </lineage>
</organism>
<accession>A0ABV3Z8T5</accession>
<gene>
    <name evidence="3" type="ORF">ABFZ84_13625</name>
</gene>
<dbReference type="Gene3D" id="1.10.10.1550">
    <property type="entry name" value="ROS/MUCR transcriptional regulator protein"/>
    <property type="match status" value="1"/>
</dbReference>
<sequence>MITKKPASGEQFNAINVAGDIVAAYVGNNSVKAEDLPTLLHDVFSAVSGLAEEGADFITNREPAVPIDKSVTPDFVICLEDGKKLKMLKRYLRTHYDLSPEEYRRKWGLPADYPMVAPNYAKRRSQFAKDIGLGTAATSKNRAGTKSAAKKATSKKRVAKKK</sequence>
<reference evidence="3 4" key="1">
    <citation type="submission" date="2024-05" db="EMBL/GenBank/DDBJ databases">
        <title>Three bacterial strains, DH-69, EH-24, and ECK-19 isolated from coastal sediments.</title>
        <authorList>
            <person name="Ye Y.-Q."/>
            <person name="Du Z.-J."/>
        </authorList>
    </citation>
    <scope>NUCLEOTIDE SEQUENCE [LARGE SCALE GENOMIC DNA]</scope>
    <source>
        <strain evidence="3 4">ECK-19</strain>
    </source>
</reference>
<evidence type="ECO:0000256" key="1">
    <source>
        <dbReference type="ARBA" id="ARBA00007031"/>
    </source>
</evidence>
<dbReference type="EMBL" id="JBEHZE010000002">
    <property type="protein sequence ID" value="MEX6634587.1"/>
    <property type="molecule type" value="Genomic_DNA"/>
</dbReference>
<dbReference type="InterPro" id="IPR041920">
    <property type="entry name" value="ROS/MUCR_sf"/>
</dbReference>
<keyword evidence="4" id="KW-1185">Reference proteome</keyword>
<dbReference type="Pfam" id="PF05443">
    <property type="entry name" value="ROS_MUCR"/>
    <property type="match status" value="1"/>
</dbReference>
<comment type="similarity">
    <text evidence="1">Belongs to the ros/MucR family.</text>
</comment>
<evidence type="ECO:0000256" key="2">
    <source>
        <dbReference type="SAM" id="MobiDB-lite"/>
    </source>
</evidence>
<dbReference type="InterPro" id="IPR008807">
    <property type="entry name" value="ROS_MUCR"/>
</dbReference>
<comment type="caution">
    <text evidence="3">The sequence shown here is derived from an EMBL/GenBank/DDBJ whole genome shotgun (WGS) entry which is preliminary data.</text>
</comment>
<dbReference type="RefSeq" id="WP_369314633.1">
    <property type="nucleotide sequence ID" value="NZ_JBEHZE010000002.1"/>
</dbReference>
<dbReference type="Proteomes" id="UP001560685">
    <property type="component" value="Unassembled WGS sequence"/>
</dbReference>
<feature type="compositionally biased region" description="Basic residues" evidence="2">
    <location>
        <begin position="148"/>
        <end position="162"/>
    </location>
</feature>
<evidence type="ECO:0000313" key="3">
    <source>
        <dbReference type="EMBL" id="MEX6634587.1"/>
    </source>
</evidence>